<evidence type="ECO:0000313" key="3">
    <source>
        <dbReference type="Proteomes" id="UP000598996"/>
    </source>
</evidence>
<dbReference type="RefSeq" id="WP_202994718.1">
    <property type="nucleotide sequence ID" value="NZ_JAENHO010000008.1"/>
</dbReference>
<accession>A0ABS1VUE3</accession>
<feature type="region of interest" description="Disordered" evidence="1">
    <location>
        <begin position="1"/>
        <end position="55"/>
    </location>
</feature>
<proteinExistence type="predicted"/>
<dbReference type="Proteomes" id="UP000598996">
    <property type="component" value="Unassembled WGS sequence"/>
</dbReference>
<protein>
    <submittedName>
        <fullName evidence="2">Uncharacterized protein</fullName>
    </submittedName>
</protein>
<feature type="compositionally biased region" description="Basic and acidic residues" evidence="1">
    <location>
        <begin position="23"/>
        <end position="36"/>
    </location>
</feature>
<evidence type="ECO:0000313" key="2">
    <source>
        <dbReference type="EMBL" id="MBL7258075.1"/>
    </source>
</evidence>
<name>A0ABS1VUE3_9ACTN</name>
<reference evidence="2 3" key="1">
    <citation type="submission" date="2021-01" db="EMBL/GenBank/DDBJ databases">
        <title>Actinoplanes sp. nov. LDG1-01 isolated from lichen.</title>
        <authorList>
            <person name="Saeng-In P."/>
            <person name="Phongsopitanun W."/>
            <person name="Kanchanasin P."/>
            <person name="Yuki M."/>
            <person name="Kudo T."/>
            <person name="Ohkuma M."/>
            <person name="Tanasupawat S."/>
        </authorList>
    </citation>
    <scope>NUCLEOTIDE SEQUENCE [LARGE SCALE GENOMIC DNA]</scope>
    <source>
        <strain evidence="2 3">LDG1-01</strain>
    </source>
</reference>
<keyword evidence="3" id="KW-1185">Reference proteome</keyword>
<feature type="compositionally biased region" description="Low complexity" evidence="1">
    <location>
        <begin position="10"/>
        <end position="22"/>
    </location>
</feature>
<gene>
    <name evidence="2" type="ORF">JKJ07_27590</name>
</gene>
<sequence length="55" mass="6025">MPVVPTRFLAPQTAAQEQPAPHTADRGETAMRRLRDPFAVTAEPTRTGPREPQTA</sequence>
<comment type="caution">
    <text evidence="2">The sequence shown here is derived from an EMBL/GenBank/DDBJ whole genome shotgun (WGS) entry which is preliminary data.</text>
</comment>
<organism evidence="2 3">
    <name type="scientific">Paractinoplanes lichenicola</name>
    <dbReference type="NCBI Taxonomy" id="2802976"/>
    <lineage>
        <taxon>Bacteria</taxon>
        <taxon>Bacillati</taxon>
        <taxon>Actinomycetota</taxon>
        <taxon>Actinomycetes</taxon>
        <taxon>Micromonosporales</taxon>
        <taxon>Micromonosporaceae</taxon>
        <taxon>Paractinoplanes</taxon>
    </lineage>
</organism>
<dbReference type="EMBL" id="JAENHO010000008">
    <property type="protein sequence ID" value="MBL7258075.1"/>
    <property type="molecule type" value="Genomic_DNA"/>
</dbReference>
<evidence type="ECO:0000256" key="1">
    <source>
        <dbReference type="SAM" id="MobiDB-lite"/>
    </source>
</evidence>